<reference evidence="1" key="1">
    <citation type="submission" date="2023-04" db="EMBL/GenBank/DDBJ databases">
        <title>Phytophthora lilii NBRC 32176.</title>
        <authorList>
            <person name="Ichikawa N."/>
            <person name="Sato H."/>
            <person name="Tonouchi N."/>
        </authorList>
    </citation>
    <scope>NUCLEOTIDE SEQUENCE</scope>
    <source>
        <strain evidence="1">NBRC 32176</strain>
    </source>
</reference>
<dbReference type="EMBL" id="BSXW01000152">
    <property type="protein sequence ID" value="GMF13307.1"/>
    <property type="molecule type" value="Genomic_DNA"/>
</dbReference>
<dbReference type="InterPro" id="IPR019410">
    <property type="entry name" value="Methyltransf_16"/>
</dbReference>
<dbReference type="Gene3D" id="3.40.50.150">
    <property type="entry name" value="Vaccinia Virus protein VP39"/>
    <property type="match status" value="1"/>
</dbReference>
<dbReference type="PANTHER" id="PTHR14614">
    <property type="entry name" value="HEPATOCELLULAR CARCINOMA-ASSOCIATED ANTIGEN"/>
    <property type="match status" value="1"/>
</dbReference>
<proteinExistence type="predicted"/>
<evidence type="ECO:0000313" key="1">
    <source>
        <dbReference type="EMBL" id="GMF13307.1"/>
    </source>
</evidence>
<comment type="caution">
    <text evidence="1">The sequence shown here is derived from an EMBL/GenBank/DDBJ whole genome shotgun (WGS) entry which is preliminary data.</text>
</comment>
<dbReference type="OrthoDB" id="413520at2759"/>
<organism evidence="1 2">
    <name type="scientific">Phytophthora lilii</name>
    <dbReference type="NCBI Taxonomy" id="2077276"/>
    <lineage>
        <taxon>Eukaryota</taxon>
        <taxon>Sar</taxon>
        <taxon>Stramenopiles</taxon>
        <taxon>Oomycota</taxon>
        <taxon>Peronosporomycetes</taxon>
        <taxon>Peronosporales</taxon>
        <taxon>Peronosporaceae</taxon>
        <taxon>Phytophthora</taxon>
    </lineage>
</organism>
<dbReference type="Pfam" id="PF10294">
    <property type="entry name" value="Methyltransf_16"/>
    <property type="match status" value="1"/>
</dbReference>
<gene>
    <name evidence="1" type="ORF">Plil01_000379300</name>
</gene>
<evidence type="ECO:0000313" key="2">
    <source>
        <dbReference type="Proteomes" id="UP001165083"/>
    </source>
</evidence>
<dbReference type="Proteomes" id="UP001165083">
    <property type="component" value="Unassembled WGS sequence"/>
</dbReference>
<dbReference type="AlphaFoldDB" id="A0A9W6TII9"/>
<protein>
    <submittedName>
        <fullName evidence="1">Unnamed protein product</fullName>
    </submittedName>
</protein>
<sequence>MTTTPLFQFDTKTLDKIQEALPADLQLLRLRLRFGLPVQVHLGQRFRVVVDLVDEMGQPFTGTVAPHAGIKLSIDTDHLVLRVESTVADIKQRAQWVHWVSLQSPTTTEDFPDNWFDAHIGLRIQMKQGAVGENDSMAPGGFRHVFQSFCVGSAWLNASVLVLPLQVQLQVAAPSEVNEAVTSSTICQRLFHASSLEISERGDDKGTVLVVEENYGDAMGSHVWDASVLLSFSVLHAGTTGLTLSEEELVTGVLETKQVMLELGSGCGLFAAVLSNLLPLGTDVATIFTEKHESTERLQSNLLRNRSLPTASVVALDWGAELPIILLHANIRVVFAADVLYNWAAHEALIATLDSLFNGQVPTSTRVFLAHKRRGKSSAMKLDALASNTFDAATDCGVTTEITECRWNRWHVEKIASIGRVDLFQLSRRYLQPEAV</sequence>
<name>A0A9W6TII9_9STRA</name>
<dbReference type="InterPro" id="IPR029063">
    <property type="entry name" value="SAM-dependent_MTases_sf"/>
</dbReference>
<accession>A0A9W6TII9</accession>
<keyword evidence="2" id="KW-1185">Reference proteome</keyword>
<dbReference type="PANTHER" id="PTHR14614:SF132">
    <property type="entry name" value="PROTEIN-LYSINE METHYLTRANSFERASE C42C1.13"/>
    <property type="match status" value="1"/>
</dbReference>